<evidence type="ECO:0000313" key="2">
    <source>
        <dbReference type="EMBL" id="TDH59270.1"/>
    </source>
</evidence>
<dbReference type="AlphaFoldDB" id="A0A4R5Q8I7"/>
<dbReference type="SUPFAM" id="SSF82185">
    <property type="entry name" value="Histone H3 K4-specific methyltransferase SET7/9 N-terminal domain"/>
    <property type="match status" value="1"/>
</dbReference>
<evidence type="ECO:0000313" key="3">
    <source>
        <dbReference type="Proteomes" id="UP000295096"/>
    </source>
</evidence>
<evidence type="ECO:0008006" key="4">
    <source>
        <dbReference type="Google" id="ProtNLM"/>
    </source>
</evidence>
<evidence type="ECO:0000256" key="1">
    <source>
        <dbReference type="SAM" id="SignalP"/>
    </source>
</evidence>
<gene>
    <name evidence="2" type="ORF">E2C06_28250</name>
</gene>
<dbReference type="RefSeq" id="WP_133291928.1">
    <property type="nucleotide sequence ID" value="NZ_SMSJ01000073.1"/>
</dbReference>
<sequence length="195" mass="20570">MPPASRPALALLALLLGAAAPPPPEAERAVPGGRDGFVSDGAGGCWLWIGGLGAETRDLTATWTGSCPDGPAEGEGRAVTSWREAGREKQMIYEGPLRRGKAEGTGRLSHYEAGELRVQEEGAYREDRFTGGRFSVPAAGLVYEGGWFLSGPHGQGRLSINGKTFEGKWELGCLRAGNAWIAFTRAPQSCDSPAT</sequence>
<keyword evidence="3" id="KW-1185">Reference proteome</keyword>
<reference evidence="2 3" key="1">
    <citation type="journal article" date="2016" name="J. Microbiol.">
        <title>Dankookia rubra gen. nov., sp. nov., an alphaproteobacterium isolated from sediment of a shallow stream.</title>
        <authorList>
            <person name="Kim W.H."/>
            <person name="Kim D.H."/>
            <person name="Kang K."/>
            <person name="Ahn T.Y."/>
        </authorList>
    </citation>
    <scope>NUCLEOTIDE SEQUENCE [LARGE SCALE GENOMIC DNA]</scope>
    <source>
        <strain evidence="2 3">JCM30602</strain>
    </source>
</reference>
<name>A0A4R5Q8I7_9PROT</name>
<organism evidence="2 3">
    <name type="scientific">Dankookia rubra</name>
    <dbReference type="NCBI Taxonomy" id="1442381"/>
    <lineage>
        <taxon>Bacteria</taxon>
        <taxon>Pseudomonadati</taxon>
        <taxon>Pseudomonadota</taxon>
        <taxon>Alphaproteobacteria</taxon>
        <taxon>Acetobacterales</taxon>
        <taxon>Roseomonadaceae</taxon>
        <taxon>Dankookia</taxon>
    </lineage>
</organism>
<dbReference type="Proteomes" id="UP000295096">
    <property type="component" value="Unassembled WGS sequence"/>
</dbReference>
<feature type="signal peptide" evidence="1">
    <location>
        <begin position="1"/>
        <end position="26"/>
    </location>
</feature>
<dbReference type="EMBL" id="SMSJ01000073">
    <property type="protein sequence ID" value="TDH59270.1"/>
    <property type="molecule type" value="Genomic_DNA"/>
</dbReference>
<comment type="caution">
    <text evidence="2">The sequence shown here is derived from an EMBL/GenBank/DDBJ whole genome shotgun (WGS) entry which is preliminary data.</text>
</comment>
<accession>A0A4R5Q8I7</accession>
<dbReference type="OrthoDB" id="7260474at2"/>
<proteinExistence type="predicted"/>
<keyword evidence="1" id="KW-0732">Signal</keyword>
<feature type="chain" id="PRO_5020628021" description="MORN repeat-containing protein" evidence="1">
    <location>
        <begin position="27"/>
        <end position="195"/>
    </location>
</feature>
<protein>
    <recommendedName>
        <fullName evidence="4">MORN repeat-containing protein</fullName>
    </recommendedName>
</protein>